<sequence>MDTEATDLPPVAFSGSRLNWQDLPRHVRSRIAALAGAQVSSETSATSGFTPGFAAVLELGDGHEVFVKAVSAEQNPQAPDLARREIVVAGALPPEVPAPRLLWSHDDGTWVILGFDAVHGQSPEQPWRPADLDRVLVALADLAVARPLTPNGLLPVTDTMADDFRGWRRIACAPDGPRTHSAARFGERGVWVMAHLDQLADWESGWAVAAAGTALVHGDLRADNVMLDTDATWLVDWPLASLGAPWLDLAFMLPSVEMQGGGDADALFWAHPVAAGVEPHALRSVLAALAGHFTLASAQPAPIGVPNLRRFQQAQAVVALDWLRRLPA</sequence>
<gene>
    <name evidence="2" type="ORF">EUA98_15260</name>
</gene>
<reference evidence="2 3" key="1">
    <citation type="submission" date="2019-01" db="EMBL/GenBank/DDBJ databases">
        <title>Novel species of Cellulomonas.</title>
        <authorList>
            <person name="Liu Q."/>
            <person name="Xin Y.-H."/>
        </authorList>
    </citation>
    <scope>NUCLEOTIDE SEQUENCE [LARGE SCALE GENOMIC DNA]</scope>
    <source>
        <strain evidence="2 3">HLT2-17</strain>
    </source>
</reference>
<proteinExistence type="predicted"/>
<evidence type="ECO:0000259" key="1">
    <source>
        <dbReference type="Pfam" id="PF01636"/>
    </source>
</evidence>
<keyword evidence="3" id="KW-1185">Reference proteome</keyword>
<organism evidence="2 3">
    <name type="scientific">Pengzhenrongella frigida</name>
    <dbReference type="NCBI Taxonomy" id="1259133"/>
    <lineage>
        <taxon>Bacteria</taxon>
        <taxon>Bacillati</taxon>
        <taxon>Actinomycetota</taxon>
        <taxon>Actinomycetes</taxon>
        <taxon>Micrococcales</taxon>
        <taxon>Pengzhenrongella</taxon>
    </lineage>
</organism>
<evidence type="ECO:0000313" key="3">
    <source>
        <dbReference type="Proteomes" id="UP000293764"/>
    </source>
</evidence>
<dbReference type="AlphaFoldDB" id="A0A4Q5N272"/>
<dbReference type="InterPro" id="IPR002575">
    <property type="entry name" value="Aminoglycoside_PTrfase"/>
</dbReference>
<dbReference type="EMBL" id="SDWW01000041">
    <property type="protein sequence ID" value="RYV50151.1"/>
    <property type="molecule type" value="Genomic_DNA"/>
</dbReference>
<protein>
    <submittedName>
        <fullName evidence="2">Aminoglycoside phosphotransferase family protein</fullName>
    </submittedName>
</protein>
<dbReference type="Proteomes" id="UP000293764">
    <property type="component" value="Unassembled WGS sequence"/>
</dbReference>
<comment type="caution">
    <text evidence="2">The sequence shown here is derived from an EMBL/GenBank/DDBJ whole genome shotgun (WGS) entry which is preliminary data.</text>
</comment>
<dbReference type="SUPFAM" id="SSF56112">
    <property type="entry name" value="Protein kinase-like (PK-like)"/>
    <property type="match status" value="1"/>
</dbReference>
<accession>A0A4Q5N272</accession>
<evidence type="ECO:0000313" key="2">
    <source>
        <dbReference type="EMBL" id="RYV50151.1"/>
    </source>
</evidence>
<dbReference type="OrthoDB" id="2570531at2"/>
<dbReference type="InterPro" id="IPR011009">
    <property type="entry name" value="Kinase-like_dom_sf"/>
</dbReference>
<feature type="domain" description="Aminoglycoside phosphotransferase" evidence="1">
    <location>
        <begin position="64"/>
        <end position="268"/>
    </location>
</feature>
<dbReference type="Gene3D" id="3.90.1200.10">
    <property type="match status" value="1"/>
</dbReference>
<dbReference type="Pfam" id="PF01636">
    <property type="entry name" value="APH"/>
    <property type="match status" value="1"/>
</dbReference>
<dbReference type="GO" id="GO:0016740">
    <property type="term" value="F:transferase activity"/>
    <property type="evidence" value="ECO:0007669"/>
    <property type="project" value="UniProtKB-KW"/>
</dbReference>
<name>A0A4Q5N272_9MICO</name>
<keyword evidence="2" id="KW-0808">Transferase</keyword>